<gene>
    <name evidence="5" type="ORF">MONBRDRAFT_3312</name>
</gene>
<dbReference type="GO" id="GO:0016020">
    <property type="term" value="C:membrane"/>
    <property type="evidence" value="ECO:0007669"/>
    <property type="project" value="UniProtKB-SubCell"/>
</dbReference>
<dbReference type="InParanoid" id="A9UXA1"/>
<organism evidence="5 6">
    <name type="scientific">Monosiga brevicollis</name>
    <name type="common">Choanoflagellate</name>
    <dbReference type="NCBI Taxonomy" id="81824"/>
    <lineage>
        <taxon>Eukaryota</taxon>
        <taxon>Choanoflagellata</taxon>
        <taxon>Craspedida</taxon>
        <taxon>Salpingoecidae</taxon>
        <taxon>Monosiga</taxon>
    </lineage>
</organism>
<dbReference type="EMBL" id="CH991548">
    <property type="protein sequence ID" value="EDQ90353.1"/>
    <property type="molecule type" value="Genomic_DNA"/>
</dbReference>
<proteinExistence type="predicted"/>
<accession>A9UXA1</accession>
<dbReference type="STRING" id="81824.A9UXA1"/>
<keyword evidence="6" id="KW-1185">Reference proteome</keyword>
<keyword evidence="3" id="KW-1133">Transmembrane helix</keyword>
<evidence type="ECO:0000256" key="1">
    <source>
        <dbReference type="ARBA" id="ARBA00004167"/>
    </source>
</evidence>
<dbReference type="eggNOG" id="ENOG502QUDN">
    <property type="taxonomic scope" value="Eukaryota"/>
</dbReference>
<dbReference type="RefSeq" id="XP_001745120.1">
    <property type="nucleotide sequence ID" value="XM_001745068.1"/>
</dbReference>
<keyword evidence="2" id="KW-0812">Transmembrane</keyword>
<feature type="non-terminal residue" evidence="5">
    <location>
        <position position="1"/>
    </location>
</feature>
<evidence type="ECO:0000313" key="5">
    <source>
        <dbReference type="EMBL" id="EDQ90353.1"/>
    </source>
</evidence>
<dbReference type="AlphaFoldDB" id="A9UXA1"/>
<reference evidence="5 6" key="1">
    <citation type="journal article" date="2008" name="Nature">
        <title>The genome of the choanoflagellate Monosiga brevicollis and the origin of metazoans.</title>
        <authorList>
            <consortium name="JGI Sequencing"/>
            <person name="King N."/>
            <person name="Westbrook M.J."/>
            <person name="Young S.L."/>
            <person name="Kuo A."/>
            <person name="Abedin M."/>
            <person name="Chapman J."/>
            <person name="Fairclough S."/>
            <person name="Hellsten U."/>
            <person name="Isogai Y."/>
            <person name="Letunic I."/>
            <person name="Marr M."/>
            <person name="Pincus D."/>
            <person name="Putnam N."/>
            <person name="Rokas A."/>
            <person name="Wright K.J."/>
            <person name="Zuzow R."/>
            <person name="Dirks W."/>
            <person name="Good M."/>
            <person name="Goodstein D."/>
            <person name="Lemons D."/>
            <person name="Li W."/>
            <person name="Lyons J.B."/>
            <person name="Morris A."/>
            <person name="Nichols S."/>
            <person name="Richter D.J."/>
            <person name="Salamov A."/>
            <person name="Bork P."/>
            <person name="Lim W.A."/>
            <person name="Manning G."/>
            <person name="Miller W.T."/>
            <person name="McGinnis W."/>
            <person name="Shapiro H."/>
            <person name="Tjian R."/>
            <person name="Grigoriev I.V."/>
            <person name="Rokhsar D."/>
        </authorList>
    </citation>
    <scope>NUCLEOTIDE SEQUENCE [LARGE SCALE GENOMIC DNA]</scope>
    <source>
        <strain evidence="6">MX1 / ATCC 50154</strain>
    </source>
</reference>
<dbReference type="KEGG" id="mbr:MONBRDRAFT_3312"/>
<dbReference type="InterPro" id="IPR009644">
    <property type="entry name" value="FKTN/MNN4/W02B3.4-1"/>
</dbReference>
<evidence type="ECO:0000256" key="3">
    <source>
        <dbReference type="ARBA" id="ARBA00022989"/>
    </source>
</evidence>
<evidence type="ECO:0000313" key="6">
    <source>
        <dbReference type="Proteomes" id="UP000001357"/>
    </source>
</evidence>
<dbReference type="GeneID" id="5890258"/>
<dbReference type="PANTHER" id="PTHR15407">
    <property type="entry name" value="FUKUTIN-RELATED"/>
    <property type="match status" value="1"/>
</dbReference>
<keyword evidence="4" id="KW-0472">Membrane</keyword>
<evidence type="ECO:0000256" key="4">
    <source>
        <dbReference type="ARBA" id="ARBA00023136"/>
    </source>
</evidence>
<name>A9UXA1_MONBE</name>
<dbReference type="PANTHER" id="PTHR15407:SF28">
    <property type="entry name" value="RIBITOL-5-PHOSPHATE TRANSFERASE FKTN"/>
    <property type="match status" value="1"/>
</dbReference>
<comment type="subcellular location">
    <subcellularLocation>
        <location evidence="1">Membrane</location>
        <topology evidence="1">Single-pass membrane protein</topology>
    </subcellularLocation>
</comment>
<evidence type="ECO:0000256" key="2">
    <source>
        <dbReference type="ARBA" id="ARBA00022692"/>
    </source>
</evidence>
<feature type="non-terminal residue" evidence="5">
    <location>
        <position position="125"/>
    </location>
</feature>
<sequence>WYRQCDFLDYSGDVDIGMFAEDFDARMLGPLSALGLRLSHRFGRPGDSFELSFELATAEGALKLDIFFFYHDRTTGTFWNGGTQARTGNKYRYDFAPFSLCPAVFADVPVRVPCDTAQYLRANYG</sequence>
<dbReference type="Proteomes" id="UP000001357">
    <property type="component" value="Unassembled WGS sequence"/>
</dbReference>
<protein>
    <submittedName>
        <fullName evidence="5">Uncharacterized protein</fullName>
    </submittedName>
</protein>